<protein>
    <submittedName>
        <fullName evidence="1">Uncharacterized protein</fullName>
    </submittedName>
</protein>
<dbReference type="Proteomes" id="UP000183407">
    <property type="component" value="Unassembled WGS sequence"/>
</dbReference>
<accession>A0A1H4SAT6</accession>
<proteinExistence type="predicted"/>
<sequence length="30" mass="3009">MKLTPLLMVLAVAIGAVAAVLSAGRRDATV</sequence>
<evidence type="ECO:0000313" key="1">
    <source>
        <dbReference type="EMBL" id="SEC41167.1"/>
    </source>
</evidence>
<gene>
    <name evidence="1" type="ORF">SAMN04490220_1569</name>
</gene>
<dbReference type="AlphaFoldDB" id="A0A1H4SAT6"/>
<dbReference type="EMBL" id="FNTL01000004">
    <property type="protein sequence ID" value="SEC41167.1"/>
    <property type="molecule type" value="Genomic_DNA"/>
</dbReference>
<evidence type="ECO:0000313" key="2">
    <source>
        <dbReference type="Proteomes" id="UP000183407"/>
    </source>
</evidence>
<reference evidence="2" key="1">
    <citation type="submission" date="2016-10" db="EMBL/GenBank/DDBJ databases">
        <authorList>
            <person name="Varghese N."/>
        </authorList>
    </citation>
    <scope>NUCLEOTIDE SEQUENCE [LARGE SCALE GENOMIC DNA]</scope>
    <source>
        <strain evidence="2">DSM 44719</strain>
    </source>
</reference>
<organism evidence="1 2">
    <name type="scientific">Rhodococcus jostii</name>
    <dbReference type="NCBI Taxonomy" id="132919"/>
    <lineage>
        <taxon>Bacteria</taxon>
        <taxon>Bacillati</taxon>
        <taxon>Actinomycetota</taxon>
        <taxon>Actinomycetes</taxon>
        <taxon>Mycobacteriales</taxon>
        <taxon>Nocardiaceae</taxon>
        <taxon>Rhodococcus</taxon>
    </lineage>
</organism>
<name>A0A1H4SAT6_RHOJO</name>